<evidence type="ECO:0000313" key="3">
    <source>
        <dbReference type="EMBL" id="KAL2808909.1"/>
    </source>
</evidence>
<evidence type="ECO:0000256" key="1">
    <source>
        <dbReference type="SAM" id="MobiDB-lite"/>
    </source>
</evidence>
<gene>
    <name evidence="3" type="ORF">BJX63DRAFT_435713</name>
</gene>
<protein>
    <recommendedName>
        <fullName evidence="2">BZIP domain-containing protein</fullName>
    </recommendedName>
</protein>
<feature type="domain" description="BZIP" evidence="2">
    <location>
        <begin position="22"/>
        <end position="37"/>
    </location>
</feature>
<dbReference type="CDD" id="cd14688">
    <property type="entry name" value="bZIP_YAP"/>
    <property type="match status" value="1"/>
</dbReference>
<feature type="region of interest" description="Disordered" evidence="1">
    <location>
        <begin position="306"/>
        <end position="341"/>
    </location>
</feature>
<reference evidence="3 4" key="1">
    <citation type="submission" date="2024-07" db="EMBL/GenBank/DDBJ databases">
        <title>Section-level genome sequencing and comparative genomics of Aspergillus sections Usti and Cavernicolus.</title>
        <authorList>
            <consortium name="Lawrence Berkeley National Laboratory"/>
            <person name="Nybo J.L."/>
            <person name="Vesth T.C."/>
            <person name="Theobald S."/>
            <person name="Frisvad J.C."/>
            <person name="Larsen T.O."/>
            <person name="Kjaerboelling I."/>
            <person name="Rothschild-Mancinelli K."/>
            <person name="Lyhne E.K."/>
            <person name="Kogle M.E."/>
            <person name="Barry K."/>
            <person name="Clum A."/>
            <person name="Na H."/>
            <person name="Ledsgaard L."/>
            <person name="Lin J."/>
            <person name="Lipzen A."/>
            <person name="Kuo A."/>
            <person name="Riley R."/>
            <person name="Mondo S."/>
            <person name="Labutti K."/>
            <person name="Haridas S."/>
            <person name="Pangalinan J."/>
            <person name="Salamov A.A."/>
            <person name="Simmons B.A."/>
            <person name="Magnuson J.K."/>
            <person name="Chen J."/>
            <person name="Drula E."/>
            <person name="Henrissat B."/>
            <person name="Wiebenga A."/>
            <person name="Lubbers R.J."/>
            <person name="Gomes A.C."/>
            <person name="Makela M.R."/>
            <person name="Stajich J."/>
            <person name="Grigoriev I.V."/>
            <person name="Mortensen U.H."/>
            <person name="De Vries R.P."/>
            <person name="Baker S.E."/>
            <person name="Andersen M.R."/>
        </authorList>
    </citation>
    <scope>NUCLEOTIDE SEQUENCE [LARGE SCALE GENOMIC DNA]</scope>
    <source>
        <strain evidence="3 4">CBS 588.65</strain>
    </source>
</reference>
<feature type="compositionally biased region" description="Polar residues" evidence="1">
    <location>
        <begin position="198"/>
        <end position="208"/>
    </location>
</feature>
<keyword evidence="4" id="KW-1185">Reference proteome</keyword>
<name>A0ABR4H0D7_9EURO</name>
<dbReference type="Proteomes" id="UP001610334">
    <property type="component" value="Unassembled WGS sequence"/>
</dbReference>
<dbReference type="EMBL" id="JBFXLT010000101">
    <property type="protein sequence ID" value="KAL2808909.1"/>
    <property type="molecule type" value="Genomic_DNA"/>
</dbReference>
<feature type="region of interest" description="Disordered" evidence="1">
    <location>
        <begin position="190"/>
        <end position="212"/>
    </location>
</feature>
<dbReference type="InterPro" id="IPR004827">
    <property type="entry name" value="bZIP"/>
</dbReference>
<sequence length="352" mass="38559">MASIDMMIDQEDWSHISEPALRKRIQNRNSQRKLRAKRKMQNQSIPFEIMASTPVIEQGPDVPTFAPLSSPPPEGFMDSVDTFYASLDLDLPSIDPELLDDAINRTLETASLPTPSWTTDADVGYFNPDLLSSDAQQTLDTMPLPLDPALADAVSGKETIASAPQPLRQRQPNSGVVHIYIHNPNSMTHQPGFAAASGSKTTSSNDSVPNPGRRSKFSAHMFARGFETGCSSRNSPGTWKQSFRQWNRCTAKSPSPHAREVATCTNCGHHVAVGEPPKPSHERLVEMLSECSPALAELAKQPNVRISYGLPPSSTEQSARDITPAEEEMEDSKGNGNAKPNYILIYTGHDRL</sequence>
<comment type="caution">
    <text evidence="3">The sequence shown here is derived from an EMBL/GenBank/DDBJ whole genome shotgun (WGS) entry which is preliminary data.</text>
</comment>
<organism evidence="3 4">
    <name type="scientific">Aspergillus granulosus</name>
    <dbReference type="NCBI Taxonomy" id="176169"/>
    <lineage>
        <taxon>Eukaryota</taxon>
        <taxon>Fungi</taxon>
        <taxon>Dikarya</taxon>
        <taxon>Ascomycota</taxon>
        <taxon>Pezizomycotina</taxon>
        <taxon>Eurotiomycetes</taxon>
        <taxon>Eurotiomycetidae</taxon>
        <taxon>Eurotiales</taxon>
        <taxon>Aspergillaceae</taxon>
        <taxon>Aspergillus</taxon>
        <taxon>Aspergillus subgen. Nidulantes</taxon>
    </lineage>
</organism>
<evidence type="ECO:0000313" key="4">
    <source>
        <dbReference type="Proteomes" id="UP001610334"/>
    </source>
</evidence>
<proteinExistence type="predicted"/>
<evidence type="ECO:0000259" key="2">
    <source>
        <dbReference type="PROSITE" id="PS00036"/>
    </source>
</evidence>
<accession>A0ABR4H0D7</accession>
<dbReference type="PROSITE" id="PS00036">
    <property type="entry name" value="BZIP_BASIC"/>
    <property type="match status" value="1"/>
</dbReference>